<dbReference type="Pfam" id="PF07331">
    <property type="entry name" value="TctB"/>
    <property type="match status" value="1"/>
</dbReference>
<keyword evidence="1" id="KW-0472">Membrane</keyword>
<dbReference type="Proteomes" id="UP000051660">
    <property type="component" value="Unassembled WGS sequence"/>
</dbReference>
<feature type="transmembrane region" description="Helical" evidence="1">
    <location>
        <begin position="80"/>
        <end position="113"/>
    </location>
</feature>
<feature type="domain" description="DUF1468" evidence="2">
    <location>
        <begin position="13"/>
        <end position="146"/>
    </location>
</feature>
<protein>
    <recommendedName>
        <fullName evidence="2">DUF1468 domain-containing protein</fullName>
    </recommendedName>
</protein>
<feature type="transmembrane region" description="Helical" evidence="1">
    <location>
        <begin position="12"/>
        <end position="29"/>
    </location>
</feature>
<dbReference type="OrthoDB" id="5186924at2"/>
<keyword evidence="1" id="KW-1133">Transmembrane helix</keyword>
<evidence type="ECO:0000259" key="2">
    <source>
        <dbReference type="Pfam" id="PF07331"/>
    </source>
</evidence>
<feature type="transmembrane region" description="Helical" evidence="1">
    <location>
        <begin position="119"/>
        <end position="141"/>
    </location>
</feature>
<feature type="transmembrane region" description="Helical" evidence="1">
    <location>
        <begin position="49"/>
        <end position="68"/>
    </location>
</feature>
<comment type="caution">
    <text evidence="3">The sequence shown here is derived from an EMBL/GenBank/DDBJ whole genome shotgun (WGS) entry which is preliminary data.</text>
</comment>
<dbReference type="InterPro" id="IPR009936">
    <property type="entry name" value="DUF1468"/>
</dbReference>
<organism evidence="3 4">
    <name type="scientific">Bradyrhizobium lablabi</name>
    <dbReference type="NCBI Taxonomy" id="722472"/>
    <lineage>
        <taxon>Bacteria</taxon>
        <taxon>Pseudomonadati</taxon>
        <taxon>Pseudomonadota</taxon>
        <taxon>Alphaproteobacteria</taxon>
        <taxon>Hyphomicrobiales</taxon>
        <taxon>Nitrobacteraceae</taxon>
        <taxon>Bradyrhizobium</taxon>
    </lineage>
</organism>
<evidence type="ECO:0000313" key="3">
    <source>
        <dbReference type="EMBL" id="KRR25222.1"/>
    </source>
</evidence>
<name>A0A0R3N7D7_9BRAD</name>
<evidence type="ECO:0000256" key="1">
    <source>
        <dbReference type="SAM" id="Phobius"/>
    </source>
</evidence>
<reference evidence="3 4" key="1">
    <citation type="submission" date="2014-03" db="EMBL/GenBank/DDBJ databases">
        <title>Bradyrhizobium valentinum sp. nov., isolated from effective nodules of Lupinus mariae-josephae, a lupine endemic of basic-lime soils in Eastern Spain.</title>
        <authorList>
            <person name="Duran D."/>
            <person name="Rey L."/>
            <person name="Navarro A."/>
            <person name="Busquets A."/>
            <person name="Imperial J."/>
            <person name="Ruiz-Argueso T."/>
        </authorList>
    </citation>
    <scope>NUCLEOTIDE SEQUENCE [LARGE SCALE GENOMIC DNA]</scope>
    <source>
        <strain evidence="3 4">CCBAU 23086</strain>
    </source>
</reference>
<proteinExistence type="predicted"/>
<gene>
    <name evidence="3" type="ORF">CQ14_09385</name>
</gene>
<accession>A0A0R3N7D7</accession>
<dbReference type="AlphaFoldDB" id="A0A0R3N7D7"/>
<keyword evidence="1" id="KW-0812">Transmembrane</keyword>
<dbReference type="EMBL" id="LLYB01000057">
    <property type="protein sequence ID" value="KRR25222.1"/>
    <property type="molecule type" value="Genomic_DNA"/>
</dbReference>
<sequence>MVLKRILLTRDLWSGMLFAAFGVAALTLGHDLRIGSAARMGPGFVPHAIGWSLIAFGAVIAAKGLFANAERIGAIAWRPVVLILLSVVMFALVLQPAGLLPAIVALIALSVLAGRDGQLGPTLGLAAFLVVFCIALFKFALGMNFPVIAGIW</sequence>
<evidence type="ECO:0000313" key="4">
    <source>
        <dbReference type="Proteomes" id="UP000051660"/>
    </source>
</evidence>